<evidence type="ECO:0000256" key="3">
    <source>
        <dbReference type="ARBA" id="ARBA00007681"/>
    </source>
</evidence>
<dbReference type="Proteomes" id="UP000294325">
    <property type="component" value="Chromosome"/>
</dbReference>
<evidence type="ECO:0000256" key="6">
    <source>
        <dbReference type="ARBA" id="ARBA00023065"/>
    </source>
</evidence>
<organism evidence="10 11">
    <name type="scientific">Nitrosococcus wardiae</name>
    <dbReference type="NCBI Taxonomy" id="1814290"/>
    <lineage>
        <taxon>Bacteria</taxon>
        <taxon>Pseudomonadati</taxon>
        <taxon>Pseudomonadota</taxon>
        <taxon>Gammaproteobacteria</taxon>
        <taxon>Chromatiales</taxon>
        <taxon>Chromatiaceae</taxon>
        <taxon>Nitrosococcus</taxon>
    </lineage>
</organism>
<dbReference type="GO" id="GO:0045259">
    <property type="term" value="C:proton-transporting ATP synthase complex"/>
    <property type="evidence" value="ECO:0007669"/>
    <property type="project" value="UniProtKB-KW"/>
</dbReference>
<dbReference type="RefSeq" id="WP_134357742.1">
    <property type="nucleotide sequence ID" value="NZ_CP038033.1"/>
</dbReference>
<dbReference type="Gene3D" id="1.10.287.80">
    <property type="entry name" value="ATP synthase, gamma subunit, helix hairpin domain"/>
    <property type="match status" value="1"/>
</dbReference>
<name>A0A4V1AVW4_9GAMM</name>
<evidence type="ECO:0000256" key="1">
    <source>
        <dbReference type="ARBA" id="ARBA00003456"/>
    </source>
</evidence>
<evidence type="ECO:0000256" key="7">
    <source>
        <dbReference type="ARBA" id="ARBA00023136"/>
    </source>
</evidence>
<dbReference type="GO" id="GO:0046933">
    <property type="term" value="F:proton-transporting ATP synthase activity, rotational mechanism"/>
    <property type="evidence" value="ECO:0007669"/>
    <property type="project" value="InterPro"/>
</dbReference>
<comment type="similarity">
    <text evidence="3">Belongs to the ATPase gamma chain family.</text>
</comment>
<keyword evidence="11" id="KW-1185">Reference proteome</keyword>
<evidence type="ECO:0000256" key="2">
    <source>
        <dbReference type="ARBA" id="ARBA00004170"/>
    </source>
</evidence>
<dbReference type="InterPro" id="IPR000131">
    <property type="entry name" value="ATP_synth_F1_gsu"/>
</dbReference>
<evidence type="ECO:0000256" key="9">
    <source>
        <dbReference type="ARBA" id="ARBA00023310"/>
    </source>
</evidence>
<sequence length="95" mass="10973">MSRRREIKQHLHSLQEISSIMDSMKMLALLEPRKLGRLLPAQQQVVNSVKAVAADFHHFYPPHQPLAQDSRHIYLLMGSERGFCGDVNEMELHRA</sequence>
<evidence type="ECO:0000313" key="10">
    <source>
        <dbReference type="EMBL" id="QBQ54545.1"/>
    </source>
</evidence>
<comment type="subcellular location">
    <subcellularLocation>
        <location evidence="2">Membrane</location>
        <topology evidence="2">Peripheral membrane protein</topology>
    </subcellularLocation>
</comment>
<keyword evidence="6" id="KW-0406">Ion transport</keyword>
<evidence type="ECO:0000313" key="11">
    <source>
        <dbReference type="Proteomes" id="UP000294325"/>
    </source>
</evidence>
<dbReference type="OrthoDB" id="187217at2"/>
<reference evidence="10 11" key="1">
    <citation type="submission" date="2019-03" db="EMBL/GenBank/DDBJ databases">
        <title>The genome sequence of Nitrosococcus wardiae strain D1FHST reveals the archetypal metabolic capacity of ammonia-oxidizing Gammaproteobacteria.</title>
        <authorList>
            <person name="Wang L."/>
            <person name="Lim C.K."/>
            <person name="Hanson T.E."/>
            <person name="Dang H."/>
            <person name="Klotz M.G."/>
        </authorList>
    </citation>
    <scope>NUCLEOTIDE SEQUENCE [LARGE SCALE GENOMIC DNA]</scope>
    <source>
        <strain evidence="10 11">D1FHS</strain>
    </source>
</reference>
<keyword evidence="4" id="KW-0813">Transport</keyword>
<dbReference type="Pfam" id="PF00231">
    <property type="entry name" value="ATP-synt"/>
    <property type="match status" value="1"/>
</dbReference>
<keyword evidence="9" id="KW-0066">ATP synthesis</keyword>
<protein>
    <recommendedName>
        <fullName evidence="12">F0F1 ATP synthase subunit gamma</fullName>
    </recommendedName>
</protein>
<keyword evidence="7" id="KW-0472">Membrane</keyword>
<proteinExistence type="inferred from homology"/>
<keyword evidence="8" id="KW-0139">CF(1)</keyword>
<evidence type="ECO:0008006" key="12">
    <source>
        <dbReference type="Google" id="ProtNLM"/>
    </source>
</evidence>
<keyword evidence="5" id="KW-0375">Hydrogen ion transport</keyword>
<gene>
    <name evidence="10" type="ORF">E3U44_08510</name>
</gene>
<dbReference type="SUPFAM" id="SSF52943">
    <property type="entry name" value="ATP synthase (F1-ATPase), gamma subunit"/>
    <property type="match status" value="1"/>
</dbReference>
<dbReference type="InterPro" id="IPR035968">
    <property type="entry name" value="ATP_synth_F1_ATPase_gsu"/>
</dbReference>
<dbReference type="KEGG" id="nwr:E3U44_08510"/>
<dbReference type="AlphaFoldDB" id="A0A4V1AVW4"/>
<evidence type="ECO:0000256" key="8">
    <source>
        <dbReference type="ARBA" id="ARBA00023196"/>
    </source>
</evidence>
<dbReference type="EMBL" id="CP038033">
    <property type="protein sequence ID" value="QBQ54545.1"/>
    <property type="molecule type" value="Genomic_DNA"/>
</dbReference>
<accession>A0A4V1AVW4</accession>
<comment type="function">
    <text evidence="1">Produces ATP from ADP in the presence of a proton gradient across the membrane. The gamma chain is believed to be important in regulating ATPase activity and the flow of protons through the CF(0) complex.</text>
</comment>
<evidence type="ECO:0000256" key="4">
    <source>
        <dbReference type="ARBA" id="ARBA00022448"/>
    </source>
</evidence>
<evidence type="ECO:0000256" key="5">
    <source>
        <dbReference type="ARBA" id="ARBA00022781"/>
    </source>
</evidence>